<keyword evidence="5" id="KW-0969">Cilium</keyword>
<organism evidence="5 6">
    <name type="scientific">Roseospira visakhapatnamensis</name>
    <dbReference type="NCBI Taxonomy" id="390880"/>
    <lineage>
        <taxon>Bacteria</taxon>
        <taxon>Pseudomonadati</taxon>
        <taxon>Pseudomonadota</taxon>
        <taxon>Alphaproteobacteria</taxon>
        <taxon>Rhodospirillales</taxon>
        <taxon>Rhodospirillaceae</taxon>
        <taxon>Roseospira</taxon>
    </lineage>
</organism>
<keyword evidence="2" id="KW-1005">Bacterial flagellum biogenesis</keyword>
<evidence type="ECO:0000313" key="6">
    <source>
        <dbReference type="Proteomes" id="UP000554286"/>
    </source>
</evidence>
<dbReference type="EMBL" id="JACIGK010000027">
    <property type="protein sequence ID" value="MBB4267466.1"/>
    <property type="molecule type" value="Genomic_DNA"/>
</dbReference>
<gene>
    <name evidence="5" type="ORF">GGD89_003110</name>
</gene>
<evidence type="ECO:0000313" key="5">
    <source>
        <dbReference type="EMBL" id="MBB4267466.1"/>
    </source>
</evidence>
<keyword evidence="6" id="KW-1185">Reference proteome</keyword>
<name>A0A7W6RGC0_9PROT</name>
<keyword evidence="1" id="KW-0678">Repressor</keyword>
<evidence type="ECO:0000256" key="4">
    <source>
        <dbReference type="SAM" id="MobiDB-lite"/>
    </source>
</evidence>
<dbReference type="InterPro" id="IPR009967">
    <property type="entry name" value="Flagellum_FlbT"/>
</dbReference>
<keyword evidence="3" id="KW-0694">RNA-binding</keyword>
<dbReference type="RefSeq" id="WP_343058621.1">
    <property type="nucleotide sequence ID" value="NZ_JACIGK010000027.1"/>
</dbReference>
<dbReference type="GO" id="GO:1902209">
    <property type="term" value="P:negative regulation of bacterial-type flagellum assembly"/>
    <property type="evidence" value="ECO:0007669"/>
    <property type="project" value="InterPro"/>
</dbReference>
<accession>A0A7W6RGC0</accession>
<feature type="compositionally biased region" description="Basic and acidic residues" evidence="4">
    <location>
        <begin position="189"/>
        <end position="209"/>
    </location>
</feature>
<protein>
    <submittedName>
        <fullName evidence="5">Flagellar protein FlbT</fullName>
    </submittedName>
</protein>
<dbReference type="GO" id="GO:0048027">
    <property type="term" value="F:mRNA 5'-UTR binding"/>
    <property type="evidence" value="ECO:0007669"/>
    <property type="project" value="InterPro"/>
</dbReference>
<keyword evidence="5" id="KW-0966">Cell projection</keyword>
<dbReference type="Pfam" id="PF07378">
    <property type="entry name" value="FlbT"/>
    <property type="match status" value="1"/>
</dbReference>
<dbReference type="GO" id="GO:0044781">
    <property type="term" value="P:bacterial-type flagellum organization"/>
    <property type="evidence" value="ECO:0007669"/>
    <property type="project" value="UniProtKB-KW"/>
</dbReference>
<dbReference type="Proteomes" id="UP000554286">
    <property type="component" value="Unassembled WGS sequence"/>
</dbReference>
<comment type="caution">
    <text evidence="5">The sequence shown here is derived from an EMBL/GenBank/DDBJ whole genome shotgun (WGS) entry which is preliminary data.</text>
</comment>
<reference evidence="5 6" key="1">
    <citation type="submission" date="2020-08" db="EMBL/GenBank/DDBJ databases">
        <title>Genome sequencing of Purple Non-Sulfur Bacteria from various extreme environments.</title>
        <authorList>
            <person name="Mayer M."/>
        </authorList>
    </citation>
    <scope>NUCLEOTIDE SEQUENCE [LARGE SCALE GENOMIC DNA]</scope>
    <source>
        <strain evidence="5 6">JA131</strain>
    </source>
</reference>
<keyword evidence="5" id="KW-0282">Flagellum</keyword>
<dbReference type="AlphaFoldDB" id="A0A7W6RGC0"/>
<evidence type="ECO:0000256" key="3">
    <source>
        <dbReference type="ARBA" id="ARBA00022884"/>
    </source>
</evidence>
<dbReference type="GO" id="GO:0006402">
    <property type="term" value="P:mRNA catabolic process"/>
    <property type="evidence" value="ECO:0007669"/>
    <property type="project" value="InterPro"/>
</dbReference>
<feature type="region of interest" description="Disordered" evidence="4">
    <location>
        <begin position="175"/>
        <end position="209"/>
    </location>
</feature>
<proteinExistence type="predicted"/>
<sequence length="209" mass="23344">MIHDIAIGAARLPMIARHDADSRDHAGVTEAWRIGVVRQCKPRCVTMPLKLTLKPNEKIIVGTAVISNGHGKAELVIHNRVPVVREKDILRKEDADTPAKQIYYMILSMYLDPSNQPTFHDFYFPLLRHILDMSVDERGVDLSVEMSRRIIEGDHYKALKICKKLIDYESEISRNDQGTGQGVSVGAAPEHDAPGSRGDGLRQSRPNDG</sequence>
<evidence type="ECO:0000256" key="2">
    <source>
        <dbReference type="ARBA" id="ARBA00022795"/>
    </source>
</evidence>
<evidence type="ECO:0000256" key="1">
    <source>
        <dbReference type="ARBA" id="ARBA00022491"/>
    </source>
</evidence>